<dbReference type="SUPFAM" id="SSF117070">
    <property type="entry name" value="LEA14-like"/>
    <property type="match status" value="1"/>
</dbReference>
<dbReference type="Pfam" id="PF03168">
    <property type="entry name" value="LEA_2"/>
    <property type="match status" value="1"/>
</dbReference>
<dbReference type="GO" id="GO:0009269">
    <property type="term" value="P:response to desiccation"/>
    <property type="evidence" value="ECO:0007669"/>
    <property type="project" value="InterPro"/>
</dbReference>
<keyword evidence="3" id="KW-1133">Transmembrane helix</keyword>
<keyword evidence="2" id="KW-0812">Transmembrane</keyword>
<proteinExistence type="predicted"/>
<comment type="subcellular location">
    <subcellularLocation>
        <location evidence="1">Membrane</location>
        <topology evidence="1">Single-pass membrane protein</topology>
    </subcellularLocation>
</comment>
<dbReference type="InterPro" id="IPR044839">
    <property type="entry name" value="NDR1-like"/>
</dbReference>
<dbReference type="AlphaFoldDB" id="A0AAW1L284"/>
<name>A0AAW1L284_SAPOF</name>
<organism evidence="7 8">
    <name type="scientific">Saponaria officinalis</name>
    <name type="common">Common soapwort</name>
    <name type="synonym">Lychnis saponaria</name>
    <dbReference type="NCBI Taxonomy" id="3572"/>
    <lineage>
        <taxon>Eukaryota</taxon>
        <taxon>Viridiplantae</taxon>
        <taxon>Streptophyta</taxon>
        <taxon>Embryophyta</taxon>
        <taxon>Tracheophyta</taxon>
        <taxon>Spermatophyta</taxon>
        <taxon>Magnoliopsida</taxon>
        <taxon>eudicotyledons</taxon>
        <taxon>Gunneridae</taxon>
        <taxon>Pentapetalae</taxon>
        <taxon>Caryophyllales</taxon>
        <taxon>Caryophyllaceae</taxon>
        <taxon>Caryophylleae</taxon>
        <taxon>Saponaria</taxon>
    </lineage>
</organism>
<keyword evidence="8" id="KW-1185">Reference proteome</keyword>
<protein>
    <recommendedName>
        <fullName evidence="6">Water stress and hypersensitive response domain-containing protein</fullName>
    </recommendedName>
</protein>
<sequence>MWSWTSAVIGAATGAATAAIVAASPRDPVFELISIDLTTFKLNLSGVDVDLIITVHLNNPNMVPVHYASATMTIFYDGASLGSARLDAGSQSARSCRLIRLPARLNGAELLAHHKGRFMADVAKREMVIVATVDVEGAAKVGWWWDHRFRVHVESRVSVDPVFLDVIEQDNKSEMDLFVTN</sequence>
<comment type="caution">
    <text evidence="7">The sequence shown here is derived from an EMBL/GenBank/DDBJ whole genome shotgun (WGS) entry which is preliminary data.</text>
</comment>
<feature type="domain" description="Water stress and hypersensitive response" evidence="6">
    <location>
        <begin position="35"/>
        <end position="152"/>
    </location>
</feature>
<dbReference type="InterPro" id="IPR013990">
    <property type="entry name" value="WHy-dom"/>
</dbReference>
<feature type="chain" id="PRO_5044013474" description="Water stress and hypersensitive response domain-containing protein" evidence="5">
    <location>
        <begin position="19"/>
        <end position="181"/>
    </location>
</feature>
<evidence type="ECO:0000259" key="6">
    <source>
        <dbReference type="SMART" id="SM00769"/>
    </source>
</evidence>
<dbReference type="Proteomes" id="UP001443914">
    <property type="component" value="Unassembled WGS sequence"/>
</dbReference>
<dbReference type="PANTHER" id="PTHR31234:SF2">
    <property type="entry name" value="OS05G0199100 PROTEIN"/>
    <property type="match status" value="1"/>
</dbReference>
<dbReference type="GO" id="GO:0098542">
    <property type="term" value="P:defense response to other organism"/>
    <property type="evidence" value="ECO:0007669"/>
    <property type="project" value="InterPro"/>
</dbReference>
<accession>A0AAW1L284</accession>
<dbReference type="InterPro" id="IPR004864">
    <property type="entry name" value="LEA_2"/>
</dbReference>
<dbReference type="Gene3D" id="2.60.40.1820">
    <property type="match status" value="1"/>
</dbReference>
<evidence type="ECO:0000256" key="2">
    <source>
        <dbReference type="ARBA" id="ARBA00022692"/>
    </source>
</evidence>
<evidence type="ECO:0000256" key="1">
    <source>
        <dbReference type="ARBA" id="ARBA00004167"/>
    </source>
</evidence>
<evidence type="ECO:0000313" key="8">
    <source>
        <dbReference type="Proteomes" id="UP001443914"/>
    </source>
</evidence>
<keyword evidence="4" id="KW-0472">Membrane</keyword>
<evidence type="ECO:0000313" key="7">
    <source>
        <dbReference type="EMBL" id="KAK9727016.1"/>
    </source>
</evidence>
<evidence type="ECO:0000256" key="3">
    <source>
        <dbReference type="ARBA" id="ARBA00022989"/>
    </source>
</evidence>
<dbReference type="PANTHER" id="PTHR31234">
    <property type="entry name" value="LATE EMBRYOGENESIS ABUNDANT (LEA) HYDROXYPROLINE-RICH GLYCOPROTEIN FAMILY"/>
    <property type="match status" value="1"/>
</dbReference>
<dbReference type="SMART" id="SM00769">
    <property type="entry name" value="WHy"/>
    <property type="match status" value="1"/>
</dbReference>
<evidence type="ECO:0000256" key="4">
    <source>
        <dbReference type="ARBA" id="ARBA00023136"/>
    </source>
</evidence>
<reference evidence="7" key="1">
    <citation type="submission" date="2024-03" db="EMBL/GenBank/DDBJ databases">
        <title>WGS assembly of Saponaria officinalis var. Norfolk2.</title>
        <authorList>
            <person name="Jenkins J."/>
            <person name="Shu S."/>
            <person name="Grimwood J."/>
            <person name="Barry K."/>
            <person name="Goodstein D."/>
            <person name="Schmutz J."/>
            <person name="Leebens-Mack J."/>
            <person name="Osbourn A."/>
        </authorList>
    </citation>
    <scope>NUCLEOTIDE SEQUENCE [LARGE SCALE GENOMIC DNA]</scope>
    <source>
        <strain evidence="7">JIC</strain>
    </source>
</reference>
<dbReference type="GO" id="GO:0016020">
    <property type="term" value="C:membrane"/>
    <property type="evidence" value="ECO:0007669"/>
    <property type="project" value="UniProtKB-SubCell"/>
</dbReference>
<gene>
    <name evidence="7" type="ORF">RND81_05G252400</name>
</gene>
<dbReference type="EMBL" id="JBDFQZ010000005">
    <property type="protein sequence ID" value="KAK9727016.1"/>
    <property type="molecule type" value="Genomic_DNA"/>
</dbReference>
<keyword evidence="5" id="KW-0732">Signal</keyword>
<feature type="signal peptide" evidence="5">
    <location>
        <begin position="1"/>
        <end position="18"/>
    </location>
</feature>
<evidence type="ECO:0000256" key="5">
    <source>
        <dbReference type="SAM" id="SignalP"/>
    </source>
</evidence>